<dbReference type="GO" id="GO:0006508">
    <property type="term" value="P:proteolysis"/>
    <property type="evidence" value="ECO:0007669"/>
    <property type="project" value="UniProtKB-KW"/>
</dbReference>
<dbReference type="AlphaFoldDB" id="A0A9X3Z666"/>
<dbReference type="Gene3D" id="6.10.250.3150">
    <property type="match status" value="1"/>
</dbReference>
<keyword evidence="4" id="KW-0378">Hydrolase</keyword>
<feature type="region of interest" description="Disordered" evidence="8">
    <location>
        <begin position="220"/>
        <end position="240"/>
    </location>
</feature>
<evidence type="ECO:0000313" key="11">
    <source>
        <dbReference type="Proteomes" id="UP001141619"/>
    </source>
</evidence>
<evidence type="ECO:0000256" key="3">
    <source>
        <dbReference type="ARBA" id="ARBA00022723"/>
    </source>
</evidence>
<comment type="cofactor">
    <cofactor evidence="1">
        <name>Zn(2+)</name>
        <dbReference type="ChEBI" id="CHEBI:29105"/>
    </cofactor>
</comment>
<proteinExistence type="predicted"/>
<feature type="region of interest" description="Disordered" evidence="8">
    <location>
        <begin position="264"/>
        <end position="294"/>
    </location>
</feature>
<dbReference type="Pfam" id="PF01551">
    <property type="entry name" value="Peptidase_M23"/>
    <property type="match status" value="1"/>
</dbReference>
<dbReference type="SUPFAM" id="SSF51261">
    <property type="entry name" value="Duplicated hybrid motif"/>
    <property type="match status" value="1"/>
</dbReference>
<dbReference type="Gene3D" id="2.70.70.10">
    <property type="entry name" value="Glucose Permease (Domain IIA)"/>
    <property type="match status" value="1"/>
</dbReference>
<dbReference type="EMBL" id="JANWOI010000001">
    <property type="protein sequence ID" value="MDA5192767.1"/>
    <property type="molecule type" value="Genomic_DNA"/>
</dbReference>
<evidence type="ECO:0000256" key="4">
    <source>
        <dbReference type="ARBA" id="ARBA00022801"/>
    </source>
</evidence>
<keyword evidence="2" id="KW-0645">Protease</keyword>
<evidence type="ECO:0000256" key="6">
    <source>
        <dbReference type="ARBA" id="ARBA00023049"/>
    </source>
</evidence>
<gene>
    <name evidence="10" type="ORF">NYP16_02185</name>
</gene>
<keyword evidence="5" id="KW-0862">Zinc</keyword>
<evidence type="ECO:0000256" key="7">
    <source>
        <dbReference type="SAM" id="Coils"/>
    </source>
</evidence>
<keyword evidence="11" id="KW-1185">Reference proteome</keyword>
<accession>A0A9X3Z666</accession>
<evidence type="ECO:0000256" key="8">
    <source>
        <dbReference type="SAM" id="MobiDB-lite"/>
    </source>
</evidence>
<dbReference type="InterPro" id="IPR011055">
    <property type="entry name" value="Dup_hybrid_motif"/>
</dbReference>
<evidence type="ECO:0000256" key="1">
    <source>
        <dbReference type="ARBA" id="ARBA00001947"/>
    </source>
</evidence>
<evidence type="ECO:0000256" key="2">
    <source>
        <dbReference type="ARBA" id="ARBA00022670"/>
    </source>
</evidence>
<keyword evidence="7" id="KW-0175">Coiled coil</keyword>
<feature type="compositionally biased region" description="Basic and acidic residues" evidence="8">
    <location>
        <begin position="276"/>
        <end position="287"/>
    </location>
</feature>
<organism evidence="10 11">
    <name type="scientific">Govanella unica</name>
    <dbReference type="NCBI Taxonomy" id="2975056"/>
    <lineage>
        <taxon>Bacteria</taxon>
        <taxon>Pseudomonadati</taxon>
        <taxon>Pseudomonadota</taxon>
        <taxon>Alphaproteobacteria</taxon>
        <taxon>Emcibacterales</taxon>
        <taxon>Govanellaceae</taxon>
        <taxon>Govanella</taxon>
    </lineage>
</organism>
<dbReference type="PANTHER" id="PTHR21666:SF288">
    <property type="entry name" value="CELL DIVISION PROTEIN YTFB"/>
    <property type="match status" value="1"/>
</dbReference>
<evidence type="ECO:0000256" key="5">
    <source>
        <dbReference type="ARBA" id="ARBA00022833"/>
    </source>
</evidence>
<evidence type="ECO:0000259" key="9">
    <source>
        <dbReference type="Pfam" id="PF01551"/>
    </source>
</evidence>
<dbReference type="InterPro" id="IPR016047">
    <property type="entry name" value="M23ase_b-sheet_dom"/>
</dbReference>
<dbReference type="RefSeq" id="WP_274942470.1">
    <property type="nucleotide sequence ID" value="NZ_JANWOI010000001.1"/>
</dbReference>
<dbReference type="GO" id="GO:0004222">
    <property type="term" value="F:metalloendopeptidase activity"/>
    <property type="evidence" value="ECO:0007669"/>
    <property type="project" value="TreeGrafter"/>
</dbReference>
<keyword evidence="6" id="KW-0482">Metalloprotease</keyword>
<sequence>MSAALDPFKRPVAGLGARGGLTALGIALLLTPPVLAQQLPAQQEASRKKLEAVQDKITKSQEHQKELEAQKEAVSRELSDLQSKLVRAANSIQKTEEQTSGIEARVFELDDKFVAQNGKLNSRRGDIALTLAALGRVSRQPPQLVLLRPNAAIDTVRSAGLLSSIMPVLRSEAEDLKQDLVLLKQLKSELEDERKKLDQSLAGLEKEREDMDLLLAQRKREQRDIEKEASSEQEKMQRFGREAKSLENLIDNIEKEIARRQKAAEDAARKLAKRPGKGEDTKGKKAPSEPPAQFAKALGNLPLPVRGDFVRGYGDPDDTGAPSKGIVISARPGAQVISPADGRVLFAGPFRDYGQILIIAHGGSYHSLLAGLTKITAAVGQAVVAGEPVGQMGGDEGSTSPGARLYVELRNNGKPVNPMRWLAAGKGKVRG</sequence>
<dbReference type="InterPro" id="IPR050570">
    <property type="entry name" value="Cell_wall_metabolism_enzyme"/>
</dbReference>
<keyword evidence="3" id="KW-0479">Metal-binding</keyword>
<dbReference type="GO" id="GO:0046872">
    <property type="term" value="F:metal ion binding"/>
    <property type="evidence" value="ECO:0007669"/>
    <property type="project" value="UniProtKB-KW"/>
</dbReference>
<comment type="caution">
    <text evidence="10">The sequence shown here is derived from an EMBL/GenBank/DDBJ whole genome shotgun (WGS) entry which is preliminary data.</text>
</comment>
<evidence type="ECO:0000313" key="10">
    <source>
        <dbReference type="EMBL" id="MDA5192767.1"/>
    </source>
</evidence>
<name>A0A9X3Z666_9PROT</name>
<protein>
    <submittedName>
        <fullName evidence="10">Peptidoglycan DD-metalloendopeptidase family protein</fullName>
    </submittedName>
</protein>
<dbReference type="CDD" id="cd12797">
    <property type="entry name" value="M23_peptidase"/>
    <property type="match status" value="1"/>
</dbReference>
<dbReference type="Proteomes" id="UP001141619">
    <property type="component" value="Unassembled WGS sequence"/>
</dbReference>
<feature type="domain" description="M23ase beta-sheet core" evidence="9">
    <location>
        <begin position="322"/>
        <end position="418"/>
    </location>
</feature>
<reference evidence="10" key="1">
    <citation type="submission" date="2022-08" db="EMBL/GenBank/DDBJ databases">
        <authorList>
            <person name="Vandamme P."/>
            <person name="Hettiarachchi A."/>
            <person name="Peeters C."/>
            <person name="Cnockaert M."/>
            <person name="Carlier A."/>
        </authorList>
    </citation>
    <scope>NUCLEOTIDE SEQUENCE</scope>
    <source>
        <strain evidence="10">LMG 31809</strain>
    </source>
</reference>
<feature type="coiled-coil region" evidence="7">
    <location>
        <begin position="50"/>
        <end position="98"/>
    </location>
</feature>
<reference evidence="10" key="2">
    <citation type="journal article" date="2023" name="Syst. Appl. Microbiol.">
        <title>Govania unica gen. nov., sp. nov., a rare biosphere bacterium that represents a novel family in the class Alphaproteobacteria.</title>
        <authorList>
            <person name="Vandamme P."/>
            <person name="Peeters C."/>
            <person name="Hettiarachchi A."/>
            <person name="Cnockaert M."/>
            <person name="Carlier A."/>
        </authorList>
    </citation>
    <scope>NUCLEOTIDE SEQUENCE</scope>
    <source>
        <strain evidence="10">LMG 31809</strain>
    </source>
</reference>
<dbReference type="PANTHER" id="PTHR21666">
    <property type="entry name" value="PEPTIDASE-RELATED"/>
    <property type="match status" value="1"/>
</dbReference>